<dbReference type="Pfam" id="PF02698">
    <property type="entry name" value="DUF218"/>
    <property type="match status" value="1"/>
</dbReference>
<dbReference type="RefSeq" id="WP_207291798.1">
    <property type="nucleotide sequence ID" value="NZ_CP071383.1"/>
</dbReference>
<dbReference type="InterPro" id="IPR014729">
    <property type="entry name" value="Rossmann-like_a/b/a_fold"/>
</dbReference>
<protein>
    <submittedName>
        <fullName evidence="2">YdcF family protein</fullName>
    </submittedName>
</protein>
<dbReference type="EMBL" id="CP076838">
    <property type="protein sequence ID" value="QWW81383.1"/>
    <property type="molecule type" value="Genomic_DNA"/>
</dbReference>
<sequence length="267" mass="29077">MTLTIFPCLPDKTLAAVNTLGVWLAEEHLTHSAAPPQADLVVLAGNAVIPSIDAACRLAADLNVPLLISGGIGHSTTFLYAAIAQHPLYNRVRTTGKAEAAILAEIAQQFWHIPAERVVIEDQSTNCGENARFSWALMQHHPLPASRVIVVQDPTMQRRTMATFARVCRDEPAAPQWISHPGLVPQLQNSEDGLIFSGSGEGLWPVERYLSLVLGELPRLRDDINGYGPAGHDFIAHVDIPRDVEAAWQILRNDAVLTDALTSRSLL</sequence>
<dbReference type="Gene3D" id="1.10.3620.10">
    <property type="entry name" value="YdcF like domain"/>
    <property type="match status" value="1"/>
</dbReference>
<organism evidence="2 3">
    <name type="scientific">Leclercia pneumoniae</name>
    <dbReference type="NCBI Taxonomy" id="2815358"/>
    <lineage>
        <taxon>Bacteria</taxon>
        <taxon>Pseudomonadati</taxon>
        <taxon>Pseudomonadota</taxon>
        <taxon>Gammaproteobacteria</taxon>
        <taxon>Enterobacterales</taxon>
        <taxon>Enterobacteriaceae</taxon>
        <taxon>Leclercia</taxon>
    </lineage>
</organism>
<gene>
    <name evidence="2" type="ORF">KQ929_09365</name>
</gene>
<dbReference type="InterPro" id="IPR003848">
    <property type="entry name" value="DUF218"/>
</dbReference>
<accession>A0ABX8K1W8</accession>
<dbReference type="Proteomes" id="UP000683497">
    <property type="component" value="Chromosome"/>
</dbReference>
<dbReference type="PANTHER" id="PTHR30336">
    <property type="entry name" value="INNER MEMBRANE PROTEIN, PROBABLE PERMEASE"/>
    <property type="match status" value="1"/>
</dbReference>
<reference evidence="2 3" key="1">
    <citation type="submission" date="2021-06" db="EMBL/GenBank/DDBJ databases">
        <title>Leclercia pneumoniae sp. nov.</title>
        <authorList>
            <person name="Hoenemann M."/>
            <person name="Viehweger A."/>
            <person name="Dietze N."/>
        </authorList>
    </citation>
    <scope>NUCLEOTIDE SEQUENCE [LARGE SCALE GENOMIC DNA]</scope>
    <source>
        <strain evidence="3">49125</strain>
    </source>
</reference>
<name>A0ABX8K1W8_9ENTR</name>
<evidence type="ECO:0000259" key="1">
    <source>
        <dbReference type="Pfam" id="PF02698"/>
    </source>
</evidence>
<proteinExistence type="predicted"/>
<feature type="domain" description="DUF218" evidence="1">
    <location>
        <begin position="41"/>
        <end position="168"/>
    </location>
</feature>
<dbReference type="CDD" id="cd06259">
    <property type="entry name" value="YdcF-like"/>
    <property type="match status" value="1"/>
</dbReference>
<keyword evidence="3" id="KW-1185">Reference proteome</keyword>
<dbReference type="Gene3D" id="3.40.50.620">
    <property type="entry name" value="HUPs"/>
    <property type="match status" value="1"/>
</dbReference>
<evidence type="ECO:0000313" key="3">
    <source>
        <dbReference type="Proteomes" id="UP000683497"/>
    </source>
</evidence>
<evidence type="ECO:0000313" key="2">
    <source>
        <dbReference type="EMBL" id="QWW81383.1"/>
    </source>
</evidence>
<dbReference type="InterPro" id="IPR051599">
    <property type="entry name" value="Cell_Envelope_Assoc"/>
</dbReference>
<dbReference type="PANTHER" id="PTHR30336:SF20">
    <property type="entry name" value="DUF218 DOMAIN-CONTAINING PROTEIN"/>
    <property type="match status" value="1"/>
</dbReference>